<gene>
    <name evidence="2" type="ORF">SAMN05421593_0352</name>
</gene>
<dbReference type="EMBL" id="FNWQ01000001">
    <property type="protein sequence ID" value="SEH27523.1"/>
    <property type="molecule type" value="Genomic_DNA"/>
</dbReference>
<name>A0A1H6H0C1_CHRCI</name>
<feature type="domain" description="DUF4394" evidence="1">
    <location>
        <begin position="87"/>
        <end position="301"/>
    </location>
</feature>
<dbReference type="Pfam" id="PF14339">
    <property type="entry name" value="DUF4394"/>
    <property type="match status" value="2"/>
</dbReference>
<accession>A0A1H6H0C1</accession>
<dbReference type="SUPFAM" id="SSF101898">
    <property type="entry name" value="NHL repeat"/>
    <property type="match status" value="1"/>
</dbReference>
<evidence type="ECO:0000313" key="2">
    <source>
        <dbReference type="EMBL" id="SEH27523.1"/>
    </source>
</evidence>
<dbReference type="STRING" id="680127.SAMN05421593_0352"/>
<protein>
    <recommendedName>
        <fullName evidence="1">DUF4394 domain-containing protein</fullName>
    </recommendedName>
</protein>
<dbReference type="AlphaFoldDB" id="A0A1H6H0C1"/>
<proteinExistence type="predicted"/>
<dbReference type="Proteomes" id="UP000198561">
    <property type="component" value="Unassembled WGS sequence"/>
</dbReference>
<feature type="domain" description="DUF4394" evidence="1">
    <location>
        <begin position="317"/>
        <end position="527"/>
    </location>
</feature>
<organism evidence="2 3">
    <name type="scientific">Chryseobacterium culicis</name>
    <dbReference type="NCBI Taxonomy" id="680127"/>
    <lineage>
        <taxon>Bacteria</taxon>
        <taxon>Pseudomonadati</taxon>
        <taxon>Bacteroidota</taxon>
        <taxon>Flavobacteriia</taxon>
        <taxon>Flavobacteriales</taxon>
        <taxon>Weeksellaceae</taxon>
        <taxon>Chryseobacterium group</taxon>
        <taxon>Chryseobacterium</taxon>
    </lineage>
</organism>
<dbReference type="SUPFAM" id="SSF63825">
    <property type="entry name" value="YWTD domain"/>
    <property type="match status" value="1"/>
</dbReference>
<reference evidence="2 3" key="1">
    <citation type="submission" date="2016-10" db="EMBL/GenBank/DDBJ databases">
        <authorList>
            <person name="de Groot N.N."/>
        </authorList>
    </citation>
    <scope>NUCLEOTIDE SEQUENCE [LARGE SCALE GENOMIC DNA]</scope>
    <source>
        <strain evidence="2 3">DSM 23031</strain>
    </source>
</reference>
<sequence>MTSYEYNILTKKVNYLCLKIQYLFFLVHIKTTTKINIMRKLLHMYLALFAFMALFSCDNSDENNMPENTNPKGPDLMVYGLTAMNELVYFNSSNPKTFTSKTAVTGVASGEKLLSIDFRPATGELYALSNASKLYIINTSNASARVVSSTAFTPMISGTIASIDFNPTVDRIRLVSNTGQNLRLHPETGAAAATDININGTGNPSVTGLAYTNSKAGAASTVLYDIDPALGKLYKQDPPNNGTLVEVGSLGTTFTGQSAFDIKYDNSTALLAFNDKLHVLDLNNGKATSIGTLQQAVIDIAIPTEPVAYAVDNANNLQIFNPNSPMPVSKTIAGLQGGENILGIDFRPANGQLYALGSSSRIYTINLGTGTATAVGNAPFSTLLSGTDFGFDFNPTVDRIRVVSNTGQNLRLNPNDGTIAATDLTLNPGSPMISAAAYTNNFAGATSTTLFVIDHNTDKLYQQNPPNNGTLVETGSLGINITSANGFDIGSMSQKAYLMASVGSSTKIYSINTATGAATSVSDYPNTVKAFAVGLGF</sequence>
<evidence type="ECO:0000259" key="1">
    <source>
        <dbReference type="Pfam" id="PF14339"/>
    </source>
</evidence>
<evidence type="ECO:0000313" key="3">
    <source>
        <dbReference type="Proteomes" id="UP000198561"/>
    </source>
</evidence>
<dbReference type="InterPro" id="IPR025507">
    <property type="entry name" value="DUF4394"/>
</dbReference>